<keyword evidence="1" id="KW-0812">Transmembrane</keyword>
<organism evidence="2 3">
    <name type="scientific">Candidatus Polarisedimenticola svalbardensis</name>
    <dbReference type="NCBI Taxonomy" id="2886004"/>
    <lineage>
        <taxon>Bacteria</taxon>
        <taxon>Pseudomonadati</taxon>
        <taxon>Acidobacteriota</taxon>
        <taxon>Candidatus Polarisedimenticolia</taxon>
        <taxon>Candidatus Polarisedimenticolales</taxon>
        <taxon>Candidatus Polarisedimenticolaceae</taxon>
        <taxon>Candidatus Polarisedimenticola</taxon>
    </lineage>
</organism>
<proteinExistence type="predicted"/>
<name>A0A8J6Y645_9BACT</name>
<evidence type="ECO:0000313" key="2">
    <source>
        <dbReference type="EMBL" id="MBD3867865.1"/>
    </source>
</evidence>
<keyword evidence="1" id="KW-1133">Transmembrane helix</keyword>
<keyword evidence="2" id="KW-0131">Cell cycle</keyword>
<evidence type="ECO:0000313" key="3">
    <source>
        <dbReference type="Proteomes" id="UP000648239"/>
    </source>
</evidence>
<evidence type="ECO:0000256" key="1">
    <source>
        <dbReference type="SAM" id="Phobius"/>
    </source>
</evidence>
<reference evidence="2 3" key="1">
    <citation type="submission" date="2020-08" db="EMBL/GenBank/DDBJ databases">
        <title>Acidobacteriota in marine sediments use diverse sulfur dissimilation pathways.</title>
        <authorList>
            <person name="Wasmund K."/>
        </authorList>
    </citation>
    <scope>NUCLEOTIDE SEQUENCE [LARGE SCALE GENOMIC DNA]</scope>
    <source>
        <strain evidence="2">MAG AM4</strain>
    </source>
</reference>
<keyword evidence="2" id="KW-0132">Cell division</keyword>
<accession>A0A8J6Y645</accession>
<comment type="caution">
    <text evidence="2">The sequence shown here is derived from an EMBL/GenBank/DDBJ whole genome shotgun (WGS) entry which is preliminary data.</text>
</comment>
<sequence>MSRQEQTTRRWKNVDLRLETDPRRNVKLVMVLLAIAAALAPLVMYVVQQNRYTKTRYQIQEAQNEFDRLVEEEGRFLIEKASMQNFQRVERAAPRIGLRQTEPDKVVWARTGQDQSGERLAKADQ</sequence>
<dbReference type="Proteomes" id="UP000648239">
    <property type="component" value="Unassembled WGS sequence"/>
</dbReference>
<dbReference type="EMBL" id="JACXWD010000017">
    <property type="protein sequence ID" value="MBD3867865.1"/>
    <property type="molecule type" value="Genomic_DNA"/>
</dbReference>
<gene>
    <name evidence="2" type="ORF">IFK94_07065</name>
</gene>
<feature type="transmembrane region" description="Helical" evidence="1">
    <location>
        <begin position="28"/>
        <end position="47"/>
    </location>
</feature>
<keyword evidence="1" id="KW-0472">Membrane</keyword>
<dbReference type="AlphaFoldDB" id="A0A8J6Y645"/>
<dbReference type="GO" id="GO:0051301">
    <property type="term" value="P:cell division"/>
    <property type="evidence" value="ECO:0007669"/>
    <property type="project" value="UniProtKB-KW"/>
</dbReference>
<protein>
    <submittedName>
        <fullName evidence="2">Cell division protein FtsL</fullName>
    </submittedName>
</protein>